<accession>A0A0R0IB01</accession>
<dbReference type="InterPro" id="IPR004926">
    <property type="entry name" value="LEA_3a"/>
</dbReference>
<dbReference type="GO" id="GO:0006950">
    <property type="term" value="P:response to stress"/>
    <property type="evidence" value="ECO:0000318"/>
    <property type="project" value="GO_Central"/>
</dbReference>
<dbReference type="Proteomes" id="UP000008827">
    <property type="component" value="Chromosome 9"/>
</dbReference>
<dbReference type="Gramene" id="KRH37083">
    <property type="protein sequence ID" value="KRH37083"/>
    <property type="gene ID" value="GLYMA_09G043400"/>
</dbReference>
<evidence type="ECO:0000313" key="1">
    <source>
        <dbReference type="EMBL" id="KRH37083.1"/>
    </source>
</evidence>
<dbReference type="ExpressionAtlas" id="A0A0R0IB01">
    <property type="expression patterns" value="baseline and differential"/>
</dbReference>
<protein>
    <submittedName>
        <fullName evidence="1 2">Uncharacterized protein</fullName>
    </submittedName>
</protein>
<sequence>MYKLHSEKYRRTRSQNNRYISCTPRSERGYAAASDASPSMRGGLDSISVMEKGVTKNSSGPSGTSSAWAPDPITGYYRPINHTNEIDPVELRKMLLKHKVRSSPSS</sequence>
<evidence type="ECO:0000313" key="2">
    <source>
        <dbReference type="EnsemblPlants" id="KRH37083"/>
    </source>
</evidence>
<reference evidence="1 2" key="1">
    <citation type="journal article" date="2010" name="Nature">
        <title>Genome sequence of the palaeopolyploid soybean.</title>
        <authorList>
            <person name="Schmutz J."/>
            <person name="Cannon S.B."/>
            <person name="Schlueter J."/>
            <person name="Ma J."/>
            <person name="Mitros T."/>
            <person name="Nelson W."/>
            <person name="Hyten D.L."/>
            <person name="Song Q."/>
            <person name="Thelen J.J."/>
            <person name="Cheng J."/>
            <person name="Xu D."/>
            <person name="Hellsten U."/>
            <person name="May G.D."/>
            <person name="Yu Y."/>
            <person name="Sakurai T."/>
            <person name="Umezawa T."/>
            <person name="Bhattacharyya M.K."/>
            <person name="Sandhu D."/>
            <person name="Valliyodan B."/>
            <person name="Lindquist E."/>
            <person name="Peto M."/>
            <person name="Grant D."/>
            <person name="Shu S."/>
            <person name="Goodstein D."/>
            <person name="Barry K."/>
            <person name="Futrell-Griggs M."/>
            <person name="Abernathy B."/>
            <person name="Du J."/>
            <person name="Tian Z."/>
            <person name="Zhu L."/>
            <person name="Gill N."/>
            <person name="Joshi T."/>
            <person name="Libault M."/>
            <person name="Sethuraman A."/>
            <person name="Zhang X.-C."/>
            <person name="Shinozaki K."/>
            <person name="Nguyen H.T."/>
            <person name="Wing R.A."/>
            <person name="Cregan P."/>
            <person name="Specht J."/>
            <person name="Grimwood J."/>
            <person name="Rokhsar D."/>
            <person name="Stacey G."/>
            <person name="Shoemaker R.C."/>
            <person name="Jackson S.A."/>
        </authorList>
    </citation>
    <scope>NUCLEOTIDE SEQUENCE</scope>
    <source>
        <strain evidence="2">cv. Williams 82</strain>
        <tissue evidence="1">Callus</tissue>
    </source>
</reference>
<proteinExistence type="predicted"/>
<reference evidence="2" key="2">
    <citation type="submission" date="2018-02" db="UniProtKB">
        <authorList>
            <consortium name="EnsemblPlants"/>
        </authorList>
    </citation>
    <scope>IDENTIFICATION</scope>
    <source>
        <strain evidence="2">Williams 82</strain>
    </source>
</reference>
<organism evidence="1">
    <name type="scientific">Glycine max</name>
    <name type="common">Soybean</name>
    <name type="synonym">Glycine hispida</name>
    <dbReference type="NCBI Taxonomy" id="3847"/>
    <lineage>
        <taxon>Eukaryota</taxon>
        <taxon>Viridiplantae</taxon>
        <taxon>Streptophyta</taxon>
        <taxon>Embryophyta</taxon>
        <taxon>Tracheophyta</taxon>
        <taxon>Spermatophyta</taxon>
        <taxon>Magnoliopsida</taxon>
        <taxon>eudicotyledons</taxon>
        <taxon>Gunneridae</taxon>
        <taxon>Pentapetalae</taxon>
        <taxon>rosids</taxon>
        <taxon>fabids</taxon>
        <taxon>Fabales</taxon>
        <taxon>Fabaceae</taxon>
        <taxon>Papilionoideae</taxon>
        <taxon>50 kb inversion clade</taxon>
        <taxon>NPAAA clade</taxon>
        <taxon>indigoferoid/millettioid clade</taxon>
        <taxon>Phaseoleae</taxon>
        <taxon>Glycine</taxon>
        <taxon>Glycine subgen. Soja</taxon>
    </lineage>
</organism>
<dbReference type="EnsemblPlants" id="KRH37083">
    <property type="protein sequence ID" value="KRH37083"/>
    <property type="gene ID" value="GLYMA_09G043400"/>
</dbReference>
<dbReference type="PANTHER" id="PTHR33509:SF34">
    <property type="entry name" value="LATE EMBRYOGENIS ABUNDANT PROTEIN 41"/>
    <property type="match status" value="1"/>
</dbReference>
<gene>
    <name evidence="2" type="primary">LOC100813360</name>
    <name evidence="1" type="ORF">GLYMA_09G043400</name>
</gene>
<keyword evidence="3" id="KW-1185">Reference proteome</keyword>
<dbReference type="Pfam" id="PF03242">
    <property type="entry name" value="LEA_3a"/>
    <property type="match status" value="1"/>
</dbReference>
<reference evidence="1" key="3">
    <citation type="submission" date="2018-07" db="EMBL/GenBank/DDBJ databases">
        <title>WGS assembly of Glycine max.</title>
        <authorList>
            <person name="Schmutz J."/>
            <person name="Cannon S."/>
            <person name="Schlueter J."/>
            <person name="Ma J."/>
            <person name="Mitros T."/>
            <person name="Nelson W."/>
            <person name="Hyten D."/>
            <person name="Song Q."/>
            <person name="Thelen J."/>
            <person name="Cheng J."/>
            <person name="Xu D."/>
            <person name="Hellsten U."/>
            <person name="May G."/>
            <person name="Yu Y."/>
            <person name="Sakurai T."/>
            <person name="Umezawa T."/>
            <person name="Bhattacharyya M."/>
            <person name="Sandhu D."/>
            <person name="Valliyodan B."/>
            <person name="Lindquist E."/>
            <person name="Peto M."/>
            <person name="Grant D."/>
            <person name="Shu S."/>
            <person name="Goodstein D."/>
            <person name="Barry K."/>
            <person name="Futrell-Griggs M."/>
            <person name="Abernathy B."/>
            <person name="Du J."/>
            <person name="Tian Z."/>
            <person name="Zhu L."/>
            <person name="Gill N."/>
            <person name="Joshi T."/>
            <person name="Libault M."/>
            <person name="Sethuraman A."/>
            <person name="Zhang X."/>
            <person name="Shinozaki K."/>
            <person name="Nguyen H."/>
            <person name="Wing R."/>
            <person name="Cregan P."/>
            <person name="Specht J."/>
            <person name="Grimwood J."/>
            <person name="Rokhsar D."/>
            <person name="Stacey G."/>
            <person name="Shoemaker R."/>
            <person name="Jackson S."/>
        </authorList>
    </citation>
    <scope>NUCLEOTIDE SEQUENCE</scope>
    <source>
        <tissue evidence="1">Callus</tissue>
    </source>
</reference>
<dbReference type="EMBL" id="CM000842">
    <property type="protein sequence ID" value="KRH37083.1"/>
    <property type="molecule type" value="Genomic_DNA"/>
</dbReference>
<dbReference type="AlphaFoldDB" id="A0A0R0IB01"/>
<name>A0A0R0IB01_SOYBN</name>
<evidence type="ECO:0000313" key="3">
    <source>
        <dbReference type="Proteomes" id="UP000008827"/>
    </source>
</evidence>
<dbReference type="PANTHER" id="PTHR33509">
    <property type="entry name" value="LATE EMBRYOGENIS ABUNDANT PROTEIN 2-RELATED"/>
    <property type="match status" value="1"/>
</dbReference>